<proteinExistence type="predicted"/>
<evidence type="ECO:0000313" key="1">
    <source>
        <dbReference type="EMBL" id="MFC3577451.1"/>
    </source>
</evidence>
<comment type="caution">
    <text evidence="1">The sequence shown here is derived from an EMBL/GenBank/DDBJ whole genome shotgun (WGS) entry which is preliminary data.</text>
</comment>
<reference evidence="2" key="1">
    <citation type="journal article" date="2019" name="Int. J. Syst. Evol. Microbiol.">
        <title>The Global Catalogue of Microorganisms (GCM) 10K type strain sequencing project: providing services to taxonomists for standard genome sequencing and annotation.</title>
        <authorList>
            <consortium name="The Broad Institute Genomics Platform"/>
            <consortium name="The Broad Institute Genome Sequencing Center for Infectious Disease"/>
            <person name="Wu L."/>
            <person name="Ma J."/>
        </authorList>
    </citation>
    <scope>NUCLEOTIDE SEQUENCE [LARGE SCALE GENOMIC DNA]</scope>
    <source>
        <strain evidence="2">CGMCC 4.7035</strain>
    </source>
</reference>
<dbReference type="Gene3D" id="3.40.190.10">
    <property type="entry name" value="Periplasmic binding protein-like II"/>
    <property type="match status" value="2"/>
</dbReference>
<dbReference type="EMBL" id="JBHRWR010000033">
    <property type="protein sequence ID" value="MFC3577451.1"/>
    <property type="molecule type" value="Genomic_DNA"/>
</dbReference>
<protein>
    <submittedName>
        <fullName evidence="1">TAXI family TRAP transporter solute-binding subunit</fullName>
    </submittedName>
</protein>
<evidence type="ECO:0000313" key="2">
    <source>
        <dbReference type="Proteomes" id="UP001595701"/>
    </source>
</evidence>
<name>A0ABV7SMR3_9ACTN</name>
<keyword evidence="2" id="KW-1185">Reference proteome</keyword>
<accession>A0ABV7SMR3</accession>
<dbReference type="Proteomes" id="UP001595701">
    <property type="component" value="Unassembled WGS sequence"/>
</dbReference>
<dbReference type="SUPFAM" id="SSF53850">
    <property type="entry name" value="Periplasmic binding protein-like II"/>
    <property type="match status" value="1"/>
</dbReference>
<dbReference type="RefSeq" id="WP_310773426.1">
    <property type="nucleotide sequence ID" value="NZ_JBHRWR010000033.1"/>
</dbReference>
<gene>
    <name evidence="1" type="ORF">ACFOZ0_30120</name>
</gene>
<organism evidence="1 2">
    <name type="scientific">Streptomyces yaanensis</name>
    <dbReference type="NCBI Taxonomy" id="1142239"/>
    <lineage>
        <taxon>Bacteria</taxon>
        <taxon>Bacillati</taxon>
        <taxon>Actinomycetota</taxon>
        <taxon>Actinomycetes</taxon>
        <taxon>Kitasatosporales</taxon>
        <taxon>Streptomycetaceae</taxon>
        <taxon>Streptomyces</taxon>
    </lineage>
</organism>
<sequence length="320" mass="34633">MSEAPVLGRPITLHFRGDWGQANIHRMCGWIAQEIGDRAPEGSRFAIWSGRGGLDQIEALRGGAVDIAIATPTAAMRMLHRAGNAKGIASLGVVGQRDRLVVAVDAALPVNTVADLGAIADQLTVATSPDDGVNLIGFAAHKALRLAGVDPDKLTFRYDERPFPAVARFAAGEANVLIHEAVMTPAWQRIDRVRPVNYLPWGDEVLRSFAAQGWPDAVVEAGYLPGLHDDLRTLDFSDFAVLCREDLEDDVAALATWCMVMTRRALEAQYAHLPADHSPVTYPLVPADMARTPLPLHPASARMYEALGNNELVDGAPIWK</sequence>